<proteinExistence type="inferred from homology"/>
<organism evidence="9 10">
    <name type="scientific">Sedimentibacter acidaminivorans</name>
    <dbReference type="NCBI Taxonomy" id="913099"/>
    <lineage>
        <taxon>Bacteria</taxon>
        <taxon>Bacillati</taxon>
        <taxon>Bacillota</taxon>
        <taxon>Tissierellia</taxon>
        <taxon>Sedimentibacter</taxon>
    </lineage>
</organism>
<dbReference type="Pfam" id="PF01510">
    <property type="entry name" value="Amidase_2"/>
    <property type="match status" value="1"/>
</dbReference>
<name>A0ABS4GA74_9FIRM</name>
<evidence type="ECO:0000256" key="4">
    <source>
        <dbReference type="ARBA" id="ARBA00022801"/>
    </source>
</evidence>
<evidence type="ECO:0000256" key="1">
    <source>
        <dbReference type="ARBA" id="ARBA00001561"/>
    </source>
</evidence>
<dbReference type="Proteomes" id="UP001519342">
    <property type="component" value="Unassembled WGS sequence"/>
</dbReference>
<dbReference type="Gene3D" id="3.40.80.10">
    <property type="entry name" value="Peptidoglycan recognition protein-like"/>
    <property type="match status" value="1"/>
</dbReference>
<dbReference type="EC" id="3.5.1.28" evidence="3"/>
<evidence type="ECO:0000256" key="6">
    <source>
        <dbReference type="ARBA" id="ARBA00023287"/>
    </source>
</evidence>
<keyword evidence="4" id="KW-0378">Hydrolase</keyword>
<reference evidence="9 10" key="1">
    <citation type="submission" date="2021-03" db="EMBL/GenBank/DDBJ databases">
        <title>Genomic Encyclopedia of Type Strains, Phase IV (KMG-IV): sequencing the most valuable type-strain genomes for metagenomic binning, comparative biology and taxonomic classification.</title>
        <authorList>
            <person name="Goeker M."/>
        </authorList>
    </citation>
    <scope>NUCLEOTIDE SEQUENCE [LARGE SCALE GENOMIC DNA]</scope>
    <source>
        <strain evidence="9 10">DSM 24004</strain>
    </source>
</reference>
<evidence type="ECO:0000256" key="7">
    <source>
        <dbReference type="ARBA" id="ARBA00023316"/>
    </source>
</evidence>
<comment type="caution">
    <text evidence="9">The sequence shown here is derived from an EMBL/GenBank/DDBJ whole genome shotgun (WGS) entry which is preliminary data.</text>
</comment>
<dbReference type="RefSeq" id="WP_209510326.1">
    <property type="nucleotide sequence ID" value="NZ_JAGGKS010000001.1"/>
</dbReference>
<keyword evidence="5" id="KW-0749">Sporulation</keyword>
<dbReference type="SUPFAM" id="SSF55846">
    <property type="entry name" value="N-acetylmuramoyl-L-alanine amidase-like"/>
    <property type="match status" value="1"/>
</dbReference>
<dbReference type="InterPro" id="IPR036505">
    <property type="entry name" value="Amidase/PGRP_sf"/>
</dbReference>
<dbReference type="SMART" id="SM00644">
    <property type="entry name" value="Ami_2"/>
    <property type="match status" value="1"/>
</dbReference>
<evidence type="ECO:0000313" key="9">
    <source>
        <dbReference type="EMBL" id="MBP1924576.1"/>
    </source>
</evidence>
<keyword evidence="6" id="KW-0178">Competence</keyword>
<dbReference type="InterPro" id="IPR051206">
    <property type="entry name" value="NAMLAA_amidase_2"/>
</dbReference>
<gene>
    <name evidence="9" type="ORF">J2Z76_000429</name>
</gene>
<dbReference type="PANTHER" id="PTHR30417">
    <property type="entry name" value="N-ACETYLMURAMOYL-L-ALANINE AMIDASE AMID"/>
    <property type="match status" value="1"/>
</dbReference>
<comment type="catalytic activity">
    <reaction evidence="1">
        <text>Hydrolyzes the link between N-acetylmuramoyl residues and L-amino acid residues in certain cell-wall glycopeptides.</text>
        <dbReference type="EC" id="3.5.1.28"/>
    </reaction>
</comment>
<dbReference type="PANTHER" id="PTHR30417:SF11">
    <property type="entry name" value="N-ACETYLMURAMOYL-L-ALANINE AMIDASE XLYA"/>
    <property type="match status" value="1"/>
</dbReference>
<evidence type="ECO:0000256" key="5">
    <source>
        <dbReference type="ARBA" id="ARBA00022969"/>
    </source>
</evidence>
<accession>A0ABS4GA74</accession>
<protein>
    <recommendedName>
        <fullName evidence="3">N-acetylmuramoyl-L-alanine amidase</fullName>
        <ecNumber evidence="3">3.5.1.28</ecNumber>
    </recommendedName>
</protein>
<feature type="domain" description="N-acetylmuramoyl-L-alanine amidase" evidence="8">
    <location>
        <begin position="27"/>
        <end position="158"/>
    </location>
</feature>
<dbReference type="CDD" id="cd06583">
    <property type="entry name" value="PGRP"/>
    <property type="match status" value="1"/>
</dbReference>
<sequence length="213" mass="24244">MKIENGLIKEFNISGIKFAQDLIPITNKLARSQLAMKPQHITLHNPASGNATAQNLTDYADSYSGYKSWHLTIIGINVFQELPFNEVSWNAGDGYNGPGNRSSISLEIGEDEVSENTAKVFVAYLMKEYNIPIEKVLPHKIWSGKNCPAYTLPHWDSYIKSIDEYYKEITKKPHWAEKNKLSLENKGIAINDTRYDDFMTRGEVFALLDRIIK</sequence>
<keyword evidence="7" id="KW-0961">Cell wall biogenesis/degradation</keyword>
<comment type="similarity">
    <text evidence="2">Belongs to the N-acetylmuramoyl-L-alanine amidase 2 family.</text>
</comment>
<keyword evidence="10" id="KW-1185">Reference proteome</keyword>
<evidence type="ECO:0000313" key="10">
    <source>
        <dbReference type="Proteomes" id="UP001519342"/>
    </source>
</evidence>
<dbReference type="EMBL" id="JAGGKS010000001">
    <property type="protein sequence ID" value="MBP1924576.1"/>
    <property type="molecule type" value="Genomic_DNA"/>
</dbReference>
<evidence type="ECO:0000256" key="3">
    <source>
        <dbReference type="ARBA" id="ARBA00011901"/>
    </source>
</evidence>
<dbReference type="InterPro" id="IPR002502">
    <property type="entry name" value="Amidase_domain"/>
</dbReference>
<evidence type="ECO:0000256" key="2">
    <source>
        <dbReference type="ARBA" id="ARBA00007553"/>
    </source>
</evidence>
<evidence type="ECO:0000259" key="8">
    <source>
        <dbReference type="SMART" id="SM00644"/>
    </source>
</evidence>